<proteinExistence type="predicted"/>
<keyword evidence="2" id="KW-1185">Reference proteome</keyword>
<gene>
    <name evidence="1" type="ORF">GCM10007989_33040</name>
</gene>
<dbReference type="PANTHER" id="PTHR39328">
    <property type="entry name" value="BLL2871 PROTEIN"/>
    <property type="match status" value="1"/>
</dbReference>
<comment type="caution">
    <text evidence="1">The sequence shown here is derived from an EMBL/GenBank/DDBJ whole genome shotgun (WGS) entry which is preliminary data.</text>
</comment>
<name>A0A918SBL3_9HYPH</name>
<dbReference type="Proteomes" id="UP000646579">
    <property type="component" value="Unassembled WGS sequence"/>
</dbReference>
<evidence type="ECO:0000313" key="1">
    <source>
        <dbReference type="EMBL" id="GHA34591.1"/>
    </source>
</evidence>
<reference evidence="1" key="2">
    <citation type="submission" date="2020-09" db="EMBL/GenBank/DDBJ databases">
        <authorList>
            <person name="Sun Q."/>
            <person name="Kim S."/>
        </authorList>
    </citation>
    <scope>NUCLEOTIDE SEQUENCE</scope>
    <source>
        <strain evidence="1">KCTC 32437</strain>
    </source>
</reference>
<dbReference type="InterPro" id="IPR029055">
    <property type="entry name" value="Ntn_hydrolases_N"/>
</dbReference>
<dbReference type="InterPro" id="IPR010430">
    <property type="entry name" value="DUF1028"/>
</dbReference>
<dbReference type="PANTHER" id="PTHR39328:SF1">
    <property type="entry name" value="BLL2871 PROTEIN"/>
    <property type="match status" value="1"/>
</dbReference>
<organism evidence="1 2">
    <name type="scientific">Devosia pacifica</name>
    <dbReference type="NCBI Taxonomy" id="1335967"/>
    <lineage>
        <taxon>Bacteria</taxon>
        <taxon>Pseudomonadati</taxon>
        <taxon>Pseudomonadota</taxon>
        <taxon>Alphaproteobacteria</taxon>
        <taxon>Hyphomicrobiales</taxon>
        <taxon>Devosiaceae</taxon>
        <taxon>Devosia</taxon>
    </lineage>
</organism>
<dbReference type="Pfam" id="PF06267">
    <property type="entry name" value="DUF1028"/>
    <property type="match status" value="1"/>
</dbReference>
<protein>
    <submittedName>
        <fullName evidence="1">Pilus assembly protein</fullName>
    </submittedName>
</protein>
<accession>A0A918SBL3</accession>
<dbReference type="AlphaFoldDB" id="A0A918SBL3"/>
<sequence>MARDPATGAFGVATATGGPVVGSLVPHARAGVGAIATQGYTNGLYGFDGLDLLSGGQPAETVLSILTDADAGRQRRQCLVMDRDGSTAAWSGDGLTPYAGSLSSRDVAVAGNLLVGPQVLQAMLDAYQAMDAPIEDKLLAALVAADAKGGDSRGTRSAALKVYTSEPYPAIDIRVDWSDTPIADLEPILDRVRAPDYASFFKRVPTRADPGRM</sequence>
<dbReference type="EMBL" id="BMZE01000004">
    <property type="protein sequence ID" value="GHA34591.1"/>
    <property type="molecule type" value="Genomic_DNA"/>
</dbReference>
<reference evidence="1" key="1">
    <citation type="journal article" date="2014" name="Int. J. Syst. Evol. Microbiol.">
        <title>Complete genome sequence of Corynebacterium casei LMG S-19264T (=DSM 44701T), isolated from a smear-ripened cheese.</title>
        <authorList>
            <consortium name="US DOE Joint Genome Institute (JGI-PGF)"/>
            <person name="Walter F."/>
            <person name="Albersmeier A."/>
            <person name="Kalinowski J."/>
            <person name="Ruckert C."/>
        </authorList>
    </citation>
    <scope>NUCLEOTIDE SEQUENCE</scope>
    <source>
        <strain evidence="1">KCTC 32437</strain>
    </source>
</reference>
<dbReference type="SUPFAM" id="SSF56235">
    <property type="entry name" value="N-terminal nucleophile aminohydrolases (Ntn hydrolases)"/>
    <property type="match status" value="1"/>
</dbReference>
<dbReference type="Gene3D" id="3.60.20.10">
    <property type="entry name" value="Glutamine Phosphoribosylpyrophosphate, subunit 1, domain 1"/>
    <property type="match status" value="1"/>
</dbReference>
<evidence type="ECO:0000313" key="2">
    <source>
        <dbReference type="Proteomes" id="UP000646579"/>
    </source>
</evidence>